<dbReference type="EMBL" id="AP019781">
    <property type="protein sequence ID" value="BBL68477.1"/>
    <property type="molecule type" value="Genomic_DNA"/>
</dbReference>
<dbReference type="PANTHER" id="PTHR48090">
    <property type="entry name" value="UNDECAPRENYL-PHOSPHATE 4-DEOXY-4-FORMAMIDO-L-ARABINOSE TRANSFERASE-RELATED"/>
    <property type="match status" value="1"/>
</dbReference>
<dbReference type="RefSeq" id="WP_221056582.1">
    <property type="nucleotide sequence ID" value="NZ_AP019781.1"/>
</dbReference>
<accession>A0ABM7H6N8</accession>
<protein>
    <recommendedName>
        <fullName evidence="1">Glycosyltransferase 2-like domain-containing protein</fullName>
    </recommendedName>
</protein>
<dbReference type="Proteomes" id="UP000824969">
    <property type="component" value="Chromosome"/>
</dbReference>
<feature type="domain" description="Glycosyltransferase 2-like" evidence="1">
    <location>
        <begin position="3"/>
        <end position="175"/>
    </location>
</feature>
<gene>
    <name evidence="2" type="ORF">MchiMG62_16580</name>
</gene>
<name>A0ABM7H6N8_9EURY</name>
<proteinExistence type="predicted"/>
<organism evidence="2 3">
    <name type="scientific">Methanoculleus chikugoensis</name>
    <dbReference type="NCBI Taxonomy" id="118126"/>
    <lineage>
        <taxon>Archaea</taxon>
        <taxon>Methanobacteriati</taxon>
        <taxon>Methanobacteriota</taxon>
        <taxon>Stenosarchaea group</taxon>
        <taxon>Methanomicrobia</taxon>
        <taxon>Methanomicrobiales</taxon>
        <taxon>Methanomicrobiaceae</taxon>
        <taxon>Methanoculleus</taxon>
    </lineage>
</organism>
<dbReference type="InterPro" id="IPR001173">
    <property type="entry name" value="Glyco_trans_2-like"/>
</dbReference>
<sequence length="243" mass="27527">MISIVIPLYNERDNILTYRDELFPKIDRIAGATGESFQYVMVDDGSRDDTYPLLQGLARERSDVIAVTNGTNKGMGAAIKHGLQYCKGDLVVTMDSDLTFRPEDVEALIAAYRASHPDCVSGSPYLEQGLMEEVSFIRFLPSKVVNTLYQILLGAKITCVSPIFRLYRKDVLDEIRIQSNNFEINAEILAKLILNGRSVVEVPVVLHTRRYGESKINVSKEIRNHVRLLTKIFKIRVFKGNWD</sequence>
<evidence type="ECO:0000313" key="2">
    <source>
        <dbReference type="EMBL" id="BBL68477.1"/>
    </source>
</evidence>
<dbReference type="InterPro" id="IPR050256">
    <property type="entry name" value="Glycosyltransferase_2"/>
</dbReference>
<keyword evidence="3" id="KW-1185">Reference proteome</keyword>
<dbReference type="Pfam" id="PF00535">
    <property type="entry name" value="Glycos_transf_2"/>
    <property type="match status" value="1"/>
</dbReference>
<evidence type="ECO:0000259" key="1">
    <source>
        <dbReference type="Pfam" id="PF00535"/>
    </source>
</evidence>
<dbReference type="GeneID" id="66131185"/>
<reference evidence="2 3" key="1">
    <citation type="submission" date="2019-06" db="EMBL/GenBank/DDBJ databases">
        <title>Complete genome sequence of Methanoculleus chikugoensis strain MG62.</title>
        <authorList>
            <person name="Asakawa S."/>
            <person name="Dianou D."/>
        </authorList>
    </citation>
    <scope>NUCLEOTIDE SEQUENCE [LARGE SCALE GENOMIC DNA]</scope>
    <source>
        <strain evidence="2 3">MG62</strain>
    </source>
</reference>
<evidence type="ECO:0000313" key="3">
    <source>
        <dbReference type="Proteomes" id="UP000824969"/>
    </source>
</evidence>